<reference evidence="6" key="1">
    <citation type="submission" date="2021-01" db="EMBL/GenBank/DDBJ databases">
        <authorList>
            <consortium name="Genoscope - CEA"/>
            <person name="William W."/>
        </authorList>
    </citation>
    <scope>NUCLEOTIDE SEQUENCE</scope>
</reference>
<accession>A0A8S1KWJ5</accession>
<keyword evidence="7" id="KW-1185">Reference proteome</keyword>
<dbReference type="PANTHER" id="PTHR38924:SF2">
    <property type="entry name" value="CHROMOSOME UNDETERMINED SCAFFOLD_10, WHOLE GENOME SHOTGUN SEQUENCE"/>
    <property type="match status" value="1"/>
</dbReference>
<keyword evidence="1" id="KW-0479">Metal-binding</keyword>
<organism evidence="6 7">
    <name type="scientific">Paramecium sonneborni</name>
    <dbReference type="NCBI Taxonomy" id="65129"/>
    <lineage>
        <taxon>Eukaryota</taxon>
        <taxon>Sar</taxon>
        <taxon>Alveolata</taxon>
        <taxon>Ciliophora</taxon>
        <taxon>Intramacronucleata</taxon>
        <taxon>Oligohymenophorea</taxon>
        <taxon>Peniculida</taxon>
        <taxon>Parameciidae</taxon>
        <taxon>Paramecium</taxon>
    </lineage>
</organism>
<evidence type="ECO:0000256" key="2">
    <source>
        <dbReference type="ARBA" id="ARBA00022771"/>
    </source>
</evidence>
<name>A0A8S1KWJ5_9CILI</name>
<evidence type="ECO:0000259" key="5">
    <source>
        <dbReference type="PROSITE" id="PS51157"/>
    </source>
</evidence>
<dbReference type="PANTHER" id="PTHR38924">
    <property type="entry name" value="ASPARAGINE AND ASPARTATE RICH PROTEIN 1"/>
    <property type="match status" value="1"/>
</dbReference>
<protein>
    <recommendedName>
        <fullName evidence="5">UBR-type domain-containing protein</fullName>
    </recommendedName>
</protein>
<dbReference type="CDD" id="cd19670">
    <property type="entry name" value="UBR-box_UBR1_2_3"/>
    <property type="match status" value="1"/>
</dbReference>
<keyword evidence="3" id="KW-0862">Zinc</keyword>
<feature type="zinc finger region" description="UBR-type" evidence="4">
    <location>
        <begin position="47"/>
        <end position="115"/>
    </location>
</feature>
<evidence type="ECO:0000256" key="1">
    <source>
        <dbReference type="ARBA" id="ARBA00022723"/>
    </source>
</evidence>
<evidence type="ECO:0000313" key="7">
    <source>
        <dbReference type="Proteomes" id="UP000692954"/>
    </source>
</evidence>
<dbReference type="EMBL" id="CAJJDN010000011">
    <property type="protein sequence ID" value="CAD8057943.1"/>
    <property type="molecule type" value="Genomic_DNA"/>
</dbReference>
<evidence type="ECO:0000313" key="6">
    <source>
        <dbReference type="EMBL" id="CAD8057943.1"/>
    </source>
</evidence>
<dbReference type="Pfam" id="PF02207">
    <property type="entry name" value="zf-UBR"/>
    <property type="match status" value="1"/>
</dbReference>
<gene>
    <name evidence="6" type="ORF">PSON_ATCC_30995.1.T0110470</name>
</gene>
<dbReference type="GO" id="GO:0008270">
    <property type="term" value="F:zinc ion binding"/>
    <property type="evidence" value="ECO:0007669"/>
    <property type="project" value="UniProtKB-KW"/>
</dbReference>
<evidence type="ECO:0000256" key="4">
    <source>
        <dbReference type="PROSITE-ProRule" id="PRU00508"/>
    </source>
</evidence>
<proteinExistence type="predicted"/>
<evidence type="ECO:0000256" key="3">
    <source>
        <dbReference type="ARBA" id="ARBA00022833"/>
    </source>
</evidence>
<feature type="domain" description="UBR-type" evidence="5">
    <location>
        <begin position="47"/>
        <end position="115"/>
    </location>
</feature>
<keyword evidence="2" id="KW-0863">Zinc-finger</keyword>
<dbReference type="Proteomes" id="UP000692954">
    <property type="component" value="Unassembled WGS sequence"/>
</dbReference>
<comment type="caution">
    <text evidence="6">The sequence shown here is derived from an EMBL/GenBank/DDBJ whole genome shotgun (WGS) entry which is preliminary data.</text>
</comment>
<dbReference type="OrthoDB" id="298156at2759"/>
<dbReference type="InterPro" id="IPR003126">
    <property type="entry name" value="Znf_UBR"/>
</dbReference>
<dbReference type="SMART" id="SM00396">
    <property type="entry name" value="ZnF_UBR1"/>
    <property type="match status" value="1"/>
</dbReference>
<dbReference type="PROSITE" id="PS51157">
    <property type="entry name" value="ZF_UBR"/>
    <property type="match status" value="1"/>
</dbReference>
<sequence>MKALIDKIDTKCNQHDKELQIKDIITAFISNQLSHLNFIENAKIPQFQCQNTFEQGQLVFQCLTCSKNLNHLICLDCFDFSKHIGHQYIPTTMCGFCDCGNSEMFKHSLCTTHSQQIQYQENINLQVPQDLCQNLELFMKAVATLFEQYSQKISQQKDSFPTTILMLYFFSLNQNIPNLQKFIESKCKIAAYFHLLSKTKFLLELFYLALDSIINNSPSLQNVVSYLFQLPLQQNSQSSILESILQSYGLVEPILCIIELPYDLSNLFQQIFKNQFKQIMTSLCFRKFQSFISYNKIIVTPNSDIIKTSIVQLENLMEYTNGTQRFDGIVQGLMKQTEMYFQALQTSKLINIGFNGCEIIRWLSTFQDKQILNEFVFGGNTFELFKIIQKQFQYLHKPNEQWIFCPSQPLEFIDTQFQQEDIGDLCMIQIQQILGNDFNNFLNHKVDKKILKNFQMNDLIITTLINSVSEAIPAVYDTYKGDYTYRVINKEDLMSYIKYQGYALQVINLAIQDLFQSKLSQKQFQMNFIDLLIVKCYNFIKLKRNIFAPLDFEIKKFYHQILNKQNQTNDQKTFLLKTMFVHLFKNASLLDKMFITFLYVHFCQKDYKTPADFRQYLSDLLEDSIETIKNCFQRILGRCIQTFTTVFYTEDQEVIDTYYGLDENSIKFKSESIDTAFGKLYLFLFDSIGLTDIYQEFQIVSIPSMTQTCELTYQYFMRIMTSDLDVFNLCISYFHKNENLPKILQQTLEKTIQNILGTQSHYLYSTIQNKLKDMGIEITTHLQNHVLKICSLDSSINKLTLKKQYKQIYDPGLFFLDQQFQTVQLEKLSNKLMTQRVLIFGNGLEWDIKQFNQTDYHSQRKCVLQVMCSIPSIFQSFHLINQGFIKTEIFIQFIYYQILCANYFYNNELQAQTQNIINQLCNLMRNPQIQKFQIHFELIILLLQKQSFQGDIPNLSLYCISKQKAKASKSQFKCKYDKLQSSKFLVNLMKQNFLNDKTLQQCDLCKLQLDENKVIPMFFTNRVSAKNYSIVPNLIKQTENSFIYYPTISIEICDHKFHARCFEQSIKEMLMKTPPELPEWQKYVCPICLKCFNLQIPMNDDINALQLQSFNQSLLFVVKQLNQKQDIFQQYQENEFNALVEIYLQILINLIQNLFINIEEFQLLEKHLILKQIINFLSLIVENYKICGLTNGINYHFKSNNTIFNNILDAIDKNIIKVQNQNQLKEEIYQIAKNFYHNYQQQMTILCYCFAISQNLQEDFNKNKDLQQLQLKDEFAEYYLIMKSQLKKKIINILGENFQLFHDKYFPQLCHYCKSYNQQFSESNDILVCVLCSKVFCLRNCTESQYGNINMHALEEHYSSSIYVSLINGKLTQVQVPHCHYGQQILYYHKQIGNPIRYDNYNLFNQNWKDYLIDQNKVGEIADYIINNSYQSRFSLQQTDKDHFHFRGEL</sequence>